<name>A0A1C0B796_9BACT</name>
<dbReference type="AlphaFoldDB" id="A0A1C0B796"/>
<proteinExistence type="predicted"/>
<dbReference type="Gene3D" id="3.30.565.10">
    <property type="entry name" value="Histidine kinase-like ATPase, C-terminal domain"/>
    <property type="match status" value="1"/>
</dbReference>
<sequence length="472" mass="54990">METKLVKPNLKNFIKSLRDVGYTFEIAVADILDNSISANATEVKIYTVPKPELVFYMLDNGSGMYDNELLEAMRLATKNPDDERDKRDLGRFGLGLKTASFSQCKKLTVISKKDNQLSIKQWDLDYISEVNEWELITPELNTYQDIPFFNELSNSKSGTLVIWEKIDKYKQDTFSHKVEKLNSHLSLVFHRFLEGADSFTRLKISVNGNYLKPFDPFNANHDATFEQSPEIINFYGSNIKITSFILPHHKNLSREEWDRFGTEDGYIKSQGFYLYRANRLLIYGTWWGLHKASDAHKLVRIKIDISNNQDGYWGIDIKKSTANPLPELKKDLKRIIQKVTKDGFKPFSTRGRKINDKTTTRFWTIVPDQDGFHFGVNKEHPIYIKLIESLPEENKDLFNSYLKGLQAYLPLESIQHQLQQNPHHIKQEDLLTDNDKKELFIKLKNLGFDKEYIESLLKTELYKNHEELLDAD</sequence>
<dbReference type="Proteomes" id="UP000093281">
    <property type="component" value="Unassembled WGS sequence"/>
</dbReference>
<dbReference type="PATRIC" id="fig|544718.51.peg.1226"/>
<dbReference type="SUPFAM" id="SSF55874">
    <property type="entry name" value="ATPase domain of HSP90 chaperone/DNA topoisomerase II/histidine kinase"/>
    <property type="match status" value="1"/>
</dbReference>
<evidence type="ECO:0000313" key="2">
    <source>
        <dbReference type="Proteomes" id="UP000093281"/>
    </source>
</evidence>
<protein>
    <recommendedName>
        <fullName evidence="3">ATP-binding protein</fullName>
    </recommendedName>
</protein>
<dbReference type="InterPro" id="IPR036890">
    <property type="entry name" value="HATPase_C_sf"/>
</dbReference>
<evidence type="ECO:0000313" key="1">
    <source>
        <dbReference type="EMBL" id="OCL99441.1"/>
    </source>
</evidence>
<reference evidence="2" key="1">
    <citation type="submission" date="2015-05" db="EMBL/GenBank/DDBJ databases">
        <authorList>
            <person name="Rovetto F."/>
            <person name="Cocolin L."/>
            <person name="Illeghems K."/>
            <person name="Van Nieuwerburgh F."/>
            <person name="Houf K."/>
        </authorList>
    </citation>
    <scope>NUCLEOTIDE SEQUENCE [LARGE SCALE GENOMIC DNA]</scope>
    <source>
        <strain evidence="2">DU22</strain>
    </source>
</reference>
<dbReference type="Pfam" id="PF13589">
    <property type="entry name" value="HATPase_c_3"/>
    <property type="match status" value="1"/>
</dbReference>
<comment type="caution">
    <text evidence="1">The sequence shown here is derived from an EMBL/GenBank/DDBJ whole genome shotgun (WGS) entry which is preliminary data.</text>
</comment>
<evidence type="ECO:0008006" key="3">
    <source>
        <dbReference type="Google" id="ProtNLM"/>
    </source>
</evidence>
<accession>A0A1C0B796</accession>
<dbReference type="EMBL" id="LCUJ01000003">
    <property type="protein sequence ID" value="OCL99441.1"/>
    <property type="molecule type" value="Genomic_DNA"/>
</dbReference>
<dbReference type="OrthoDB" id="9813438at2"/>
<organism evidence="1 2">
    <name type="scientific">Aliarcobacter thereius</name>
    <dbReference type="NCBI Taxonomy" id="544718"/>
    <lineage>
        <taxon>Bacteria</taxon>
        <taxon>Pseudomonadati</taxon>
        <taxon>Campylobacterota</taxon>
        <taxon>Epsilonproteobacteria</taxon>
        <taxon>Campylobacterales</taxon>
        <taxon>Arcobacteraceae</taxon>
        <taxon>Aliarcobacter</taxon>
    </lineage>
</organism>
<dbReference type="RefSeq" id="WP_066186352.1">
    <property type="nucleotide sequence ID" value="NZ_LCUJ01000003.1"/>
</dbReference>
<gene>
    <name evidence="1" type="ORF">AAX29_01255</name>
</gene>